<evidence type="ECO:0000313" key="3">
    <source>
        <dbReference type="Proteomes" id="UP000790347"/>
    </source>
</evidence>
<dbReference type="Gene3D" id="1.10.950.10">
    <property type="entry name" value="Villin headpiece domain"/>
    <property type="match status" value="1"/>
</dbReference>
<dbReference type="AlphaFoldDB" id="A0A922HPX3"/>
<dbReference type="InterPro" id="IPR036886">
    <property type="entry name" value="Villin_headpiece_dom_sf"/>
</dbReference>
<dbReference type="GO" id="GO:0051016">
    <property type="term" value="P:barbed-end actin filament capping"/>
    <property type="evidence" value="ECO:0007669"/>
    <property type="project" value="TreeGrafter"/>
</dbReference>
<evidence type="ECO:0000313" key="2">
    <source>
        <dbReference type="EMBL" id="KAH9501535.1"/>
    </source>
</evidence>
<dbReference type="Pfam" id="PF02209">
    <property type="entry name" value="VHP"/>
    <property type="match status" value="1"/>
</dbReference>
<dbReference type="GO" id="GO:0008154">
    <property type="term" value="P:actin polymerization or depolymerization"/>
    <property type="evidence" value="ECO:0007669"/>
    <property type="project" value="TreeGrafter"/>
</dbReference>
<accession>A0A922HPX3</accession>
<dbReference type="PROSITE" id="PS51089">
    <property type="entry name" value="HP"/>
    <property type="match status" value="1"/>
</dbReference>
<protein>
    <recommendedName>
        <fullName evidence="1">HP domain-containing protein</fullName>
    </recommendedName>
</protein>
<gene>
    <name evidence="2" type="ORF">DERF_012376</name>
</gene>
<dbReference type="Proteomes" id="UP000790347">
    <property type="component" value="Unassembled WGS sequence"/>
</dbReference>
<dbReference type="SUPFAM" id="SSF47050">
    <property type="entry name" value="VHP, Villin headpiece domain"/>
    <property type="match status" value="1"/>
</dbReference>
<dbReference type="GO" id="GO:0015629">
    <property type="term" value="C:actin cytoskeleton"/>
    <property type="evidence" value="ECO:0007669"/>
    <property type="project" value="TreeGrafter"/>
</dbReference>
<dbReference type="EMBL" id="ASGP02000006">
    <property type="protein sequence ID" value="KAH9501535.1"/>
    <property type="molecule type" value="Genomic_DNA"/>
</dbReference>
<dbReference type="GO" id="GO:0005546">
    <property type="term" value="F:phosphatidylinositol-4,5-bisphosphate binding"/>
    <property type="evidence" value="ECO:0007669"/>
    <property type="project" value="TreeGrafter"/>
</dbReference>
<dbReference type="GO" id="GO:0051015">
    <property type="term" value="F:actin filament binding"/>
    <property type="evidence" value="ECO:0007669"/>
    <property type="project" value="InterPro"/>
</dbReference>
<dbReference type="SUPFAM" id="SSF55753">
    <property type="entry name" value="Actin depolymerizing proteins"/>
    <property type="match status" value="1"/>
</dbReference>
<dbReference type="GO" id="GO:0051014">
    <property type="term" value="P:actin filament severing"/>
    <property type="evidence" value="ECO:0007669"/>
    <property type="project" value="TreeGrafter"/>
</dbReference>
<proteinExistence type="predicted"/>
<feature type="domain" description="HP" evidence="1">
    <location>
        <begin position="87"/>
        <end position="150"/>
    </location>
</feature>
<comment type="caution">
    <text evidence="2">The sequence shown here is derived from an EMBL/GenBank/DDBJ whole genome shotgun (WGS) entry which is preliminary data.</text>
</comment>
<reference evidence="2" key="2">
    <citation type="journal article" date="2022" name="Res Sq">
        <title>Comparative Genomics Reveals Insights into the Divergent Evolution of Astigmatic Mites and Household Pest Adaptations.</title>
        <authorList>
            <person name="Xiong Q."/>
            <person name="Wan A.T.-Y."/>
            <person name="Liu X.-Y."/>
            <person name="Fung C.S.-H."/>
            <person name="Xiao X."/>
            <person name="Malainual N."/>
            <person name="Hou J."/>
            <person name="Wang L."/>
            <person name="Wang M."/>
            <person name="Yang K."/>
            <person name="Cui Y."/>
            <person name="Leung E."/>
            <person name="Nong W."/>
            <person name="Shin S.-K."/>
            <person name="Au S."/>
            <person name="Jeong K.Y."/>
            <person name="Chew F.T."/>
            <person name="Hui J."/>
            <person name="Leung T.F."/>
            <person name="Tungtrongchitr A."/>
            <person name="Zhong N."/>
            <person name="Liu Z."/>
            <person name="Tsui S."/>
        </authorList>
    </citation>
    <scope>NUCLEOTIDE SEQUENCE</scope>
    <source>
        <strain evidence="2">Derf</strain>
        <tissue evidence="2">Whole organism</tissue>
    </source>
</reference>
<reference evidence="2" key="1">
    <citation type="submission" date="2013-05" db="EMBL/GenBank/DDBJ databases">
        <authorList>
            <person name="Yim A.K.Y."/>
            <person name="Chan T.F."/>
            <person name="Ji K.M."/>
            <person name="Liu X.Y."/>
            <person name="Zhou J.W."/>
            <person name="Li R.Q."/>
            <person name="Yang K.Y."/>
            <person name="Li J."/>
            <person name="Li M."/>
            <person name="Law P.T.W."/>
            <person name="Wu Y.L."/>
            <person name="Cai Z.L."/>
            <person name="Qin H."/>
            <person name="Bao Y."/>
            <person name="Leung R.K.K."/>
            <person name="Ng P.K.S."/>
            <person name="Zou J."/>
            <person name="Zhong X.J."/>
            <person name="Ran P.X."/>
            <person name="Zhong N.S."/>
            <person name="Liu Z.G."/>
            <person name="Tsui S.K.W."/>
        </authorList>
    </citation>
    <scope>NUCLEOTIDE SEQUENCE</scope>
    <source>
        <strain evidence="2">Derf</strain>
        <tissue evidence="2">Whole organism</tissue>
    </source>
</reference>
<dbReference type="Gene3D" id="3.40.20.10">
    <property type="entry name" value="Severin"/>
    <property type="match status" value="1"/>
</dbReference>
<dbReference type="InterPro" id="IPR029006">
    <property type="entry name" value="ADF-H/Gelsolin-like_dom_sf"/>
</dbReference>
<dbReference type="InterPro" id="IPR007122">
    <property type="entry name" value="Villin/Gelsolin"/>
</dbReference>
<dbReference type="PANTHER" id="PTHR11977:SF45">
    <property type="entry name" value="SUPERVILLIN"/>
    <property type="match status" value="1"/>
</dbReference>
<dbReference type="PANTHER" id="PTHR11977">
    <property type="entry name" value="VILLIN"/>
    <property type="match status" value="1"/>
</dbReference>
<dbReference type="GO" id="GO:0005737">
    <property type="term" value="C:cytoplasm"/>
    <property type="evidence" value="ECO:0007669"/>
    <property type="project" value="TreeGrafter"/>
</dbReference>
<sequence length="150" mass="17340">MTTGFATQLWLAERKCALETTLAYCHAKNSAEPPKSYVISAGLEPDSFCGLFPTWTYYDNVAKLHIQDGRKPGEQILVQEVLSQMEDINQSTYGYDELKRRPLPEGINILCLESYLDDEEFEKVFAMNREEFCSLPTWKQKLIKQDKELF</sequence>
<dbReference type="SMART" id="SM00153">
    <property type="entry name" value="VHP"/>
    <property type="match status" value="1"/>
</dbReference>
<keyword evidence="3" id="KW-1185">Reference proteome</keyword>
<dbReference type="InterPro" id="IPR003128">
    <property type="entry name" value="Villin_headpiece"/>
</dbReference>
<name>A0A922HPX3_DERFA</name>
<evidence type="ECO:0000259" key="1">
    <source>
        <dbReference type="PROSITE" id="PS51089"/>
    </source>
</evidence>
<organism evidence="2 3">
    <name type="scientific">Dermatophagoides farinae</name>
    <name type="common">American house dust mite</name>
    <dbReference type="NCBI Taxonomy" id="6954"/>
    <lineage>
        <taxon>Eukaryota</taxon>
        <taxon>Metazoa</taxon>
        <taxon>Ecdysozoa</taxon>
        <taxon>Arthropoda</taxon>
        <taxon>Chelicerata</taxon>
        <taxon>Arachnida</taxon>
        <taxon>Acari</taxon>
        <taxon>Acariformes</taxon>
        <taxon>Sarcoptiformes</taxon>
        <taxon>Astigmata</taxon>
        <taxon>Psoroptidia</taxon>
        <taxon>Analgoidea</taxon>
        <taxon>Pyroglyphidae</taxon>
        <taxon>Dermatophagoidinae</taxon>
        <taxon>Dermatophagoides</taxon>
    </lineage>
</organism>